<feature type="transmembrane region" description="Helical" evidence="1">
    <location>
        <begin position="45"/>
        <end position="69"/>
    </location>
</feature>
<feature type="transmembrane region" description="Helical" evidence="1">
    <location>
        <begin position="7"/>
        <end position="25"/>
    </location>
</feature>
<evidence type="ECO:0000256" key="1">
    <source>
        <dbReference type="SAM" id="Phobius"/>
    </source>
</evidence>
<dbReference type="EMBL" id="JAWRCN010000001">
    <property type="protein sequence ID" value="MDW6016322.1"/>
    <property type="molecule type" value="Genomic_DNA"/>
</dbReference>
<accession>A0ABU4IER1</accession>
<evidence type="ECO:0000313" key="3">
    <source>
        <dbReference type="Proteomes" id="UP001272325"/>
    </source>
</evidence>
<comment type="caution">
    <text evidence="2">The sequence shown here is derived from an EMBL/GenBank/DDBJ whole genome shotgun (WGS) entry which is preliminary data.</text>
</comment>
<organism evidence="2 3">
    <name type="scientific">Vibrio plantisponsor</name>
    <dbReference type="NCBI Taxonomy" id="664643"/>
    <lineage>
        <taxon>Bacteria</taxon>
        <taxon>Pseudomonadati</taxon>
        <taxon>Pseudomonadota</taxon>
        <taxon>Gammaproteobacteria</taxon>
        <taxon>Vibrionales</taxon>
        <taxon>Vibrionaceae</taxon>
        <taxon>Vibrio</taxon>
    </lineage>
</organism>
<keyword evidence="1" id="KW-1133">Transmembrane helix</keyword>
<keyword evidence="1" id="KW-0472">Membrane</keyword>
<evidence type="ECO:0000313" key="2">
    <source>
        <dbReference type="EMBL" id="MDW6016322.1"/>
    </source>
</evidence>
<dbReference type="Proteomes" id="UP001272325">
    <property type="component" value="Unassembled WGS sequence"/>
</dbReference>
<gene>
    <name evidence="2" type="ORF">SBW85_00870</name>
</gene>
<sequence>MNTIYRLLLTFNATSLLVIIFLVQKKYTLGHFYPQYLLLAEMPNFVSYVGYFLIPVLLTGFSIFLSSLLGQDDFKPQEISSIEHANNSFLPSYLGYFFVALSVGNWETLWFVYGVLFVFTFLSQALYFNPLFLLFGFEFYNITTKSGTSIFLISRYKYKKPDEVDVPLASRINNYTFIERGGNGSCVGEG</sequence>
<reference evidence="2 3" key="1">
    <citation type="submission" date="2023-11" db="EMBL/GenBank/DDBJ databases">
        <title>Plant-associative lifestyle of Vibrio porteresiae and its evolutionary dynamics.</title>
        <authorList>
            <person name="Rameshkumar N."/>
            <person name="Kirti K."/>
        </authorList>
    </citation>
    <scope>NUCLEOTIDE SEQUENCE [LARGE SCALE GENOMIC DNA]</scope>
    <source>
        <strain evidence="2 3">MSSRF60</strain>
    </source>
</reference>
<name>A0ABU4IER1_9VIBR</name>
<protein>
    <submittedName>
        <fullName evidence="2">Uncharacterized protein</fullName>
    </submittedName>
</protein>
<keyword evidence="1" id="KW-0812">Transmembrane</keyword>
<feature type="transmembrane region" description="Helical" evidence="1">
    <location>
        <begin position="112"/>
        <end position="135"/>
    </location>
</feature>
<feature type="transmembrane region" description="Helical" evidence="1">
    <location>
        <begin position="89"/>
        <end position="106"/>
    </location>
</feature>
<proteinExistence type="predicted"/>
<dbReference type="RefSeq" id="WP_238774731.1">
    <property type="nucleotide sequence ID" value="NZ_AP024893.1"/>
</dbReference>
<keyword evidence="3" id="KW-1185">Reference proteome</keyword>